<dbReference type="UniPathway" id="UPA00074">
    <property type="reaction ID" value="UER00128"/>
</dbReference>
<dbReference type="Pfam" id="PF18072">
    <property type="entry name" value="FGAR-AT_linker"/>
    <property type="match status" value="1"/>
</dbReference>
<evidence type="ECO:0000256" key="9">
    <source>
        <dbReference type="ARBA" id="ARBA00022840"/>
    </source>
</evidence>
<dbReference type="Gene3D" id="3.40.50.880">
    <property type="match status" value="1"/>
</dbReference>
<dbReference type="Pfam" id="PF18076">
    <property type="entry name" value="FGAR-AT_N"/>
    <property type="match status" value="1"/>
</dbReference>
<dbReference type="FunFam" id="3.90.650.10:FF:000002">
    <property type="entry name" value="Phosphoribosylformylglycinamidine synthase"/>
    <property type="match status" value="1"/>
</dbReference>
<evidence type="ECO:0000256" key="4">
    <source>
        <dbReference type="ARBA" id="ARBA00022490"/>
    </source>
</evidence>
<feature type="binding site" evidence="14">
    <location>
        <position position="716"/>
    </location>
    <ligand>
        <name>Mg(2+)</name>
        <dbReference type="ChEBI" id="CHEBI:18420"/>
    </ligand>
</feature>
<comment type="caution">
    <text evidence="14">Lacks conserved residue(s) required for the propagation of feature annotation.</text>
</comment>
<evidence type="ECO:0000256" key="1">
    <source>
        <dbReference type="ARBA" id="ARBA00004496"/>
    </source>
</evidence>
<organism evidence="20 21">
    <name type="scientific">Pseudomonas oryzihabitans</name>
    <dbReference type="NCBI Taxonomy" id="47885"/>
    <lineage>
        <taxon>Bacteria</taxon>
        <taxon>Pseudomonadati</taxon>
        <taxon>Pseudomonadota</taxon>
        <taxon>Gammaproteobacteria</taxon>
        <taxon>Pseudomonadales</taxon>
        <taxon>Pseudomonadaceae</taxon>
        <taxon>Pseudomonas</taxon>
    </lineage>
</organism>
<dbReference type="HAMAP" id="MF_00419">
    <property type="entry name" value="PurL_1"/>
    <property type="match status" value="1"/>
</dbReference>
<feature type="region of interest" description="Disordered" evidence="15">
    <location>
        <begin position="302"/>
        <end position="330"/>
    </location>
</feature>
<evidence type="ECO:0000256" key="6">
    <source>
        <dbReference type="ARBA" id="ARBA00022723"/>
    </source>
</evidence>
<comment type="pathway">
    <text evidence="2 14">Purine metabolism; IMP biosynthesis via de novo pathway; 5-amino-1-(5-phospho-D-ribosyl)imidazole from N(2)-formyl-N(1)-(5-phospho-D-ribosyl)glycinamide: step 1/2.</text>
</comment>
<protein>
    <recommendedName>
        <fullName evidence="14">Phosphoribosylformylglycinamidine synthase</fullName>
        <shortName evidence="14">FGAM synthase</shortName>
        <shortName evidence="14">FGAMS</shortName>
        <ecNumber evidence="14">6.3.5.3</ecNumber>
    </recommendedName>
    <alternativeName>
        <fullName evidence="14">Formylglycinamide ribonucleotide amidotransferase</fullName>
        <shortName evidence="14">FGAR amidotransferase</shortName>
        <shortName evidence="14">FGAR-AT</shortName>
    </alternativeName>
</protein>
<dbReference type="FunFam" id="3.90.650.10:FF:000005">
    <property type="entry name" value="Phosphoribosylformylglycinamidine synthase"/>
    <property type="match status" value="1"/>
</dbReference>
<evidence type="ECO:0000256" key="11">
    <source>
        <dbReference type="ARBA" id="ARBA00022962"/>
    </source>
</evidence>
<evidence type="ECO:0000256" key="13">
    <source>
        <dbReference type="ARBA" id="ARBA00057317"/>
    </source>
</evidence>
<dbReference type="NCBIfam" id="NF003672">
    <property type="entry name" value="PRK05297.1"/>
    <property type="match status" value="1"/>
</dbReference>
<feature type="binding site" evidence="14">
    <location>
        <position position="884"/>
    </location>
    <ligand>
        <name>Mg(2+)</name>
        <dbReference type="ChEBI" id="CHEBI:18420"/>
    </ligand>
</feature>
<comment type="subunit">
    <text evidence="14">Monomer.</text>
</comment>
<dbReference type="InterPro" id="IPR036604">
    <property type="entry name" value="PurS-like_sf"/>
</dbReference>
<evidence type="ECO:0000256" key="14">
    <source>
        <dbReference type="HAMAP-Rule" id="MF_00419"/>
    </source>
</evidence>
<feature type="domain" description="Phosphoribosylformylglycinamidine synthase linker" evidence="17">
    <location>
        <begin position="169"/>
        <end position="218"/>
    </location>
</feature>
<dbReference type="FunFam" id="1.10.8.750:FF:000002">
    <property type="entry name" value="Phosphoribosylformylglycinamidine synthase"/>
    <property type="match status" value="1"/>
</dbReference>
<keyword evidence="11 14" id="KW-0315">Glutamine amidotransferase</keyword>
<dbReference type="Gene3D" id="3.90.650.10">
    <property type="entry name" value="PurM-like C-terminal domain"/>
    <property type="match status" value="2"/>
</dbReference>
<dbReference type="CDD" id="cd02204">
    <property type="entry name" value="PurL_repeat2"/>
    <property type="match status" value="1"/>
</dbReference>
<keyword evidence="6 14" id="KW-0479">Metal-binding</keyword>
<evidence type="ECO:0000256" key="2">
    <source>
        <dbReference type="ARBA" id="ARBA00004920"/>
    </source>
</evidence>
<feature type="domain" description="PurM-like C-terminal" evidence="16">
    <location>
        <begin position="430"/>
        <end position="586"/>
    </location>
</feature>
<dbReference type="GO" id="GO:0046872">
    <property type="term" value="F:metal ion binding"/>
    <property type="evidence" value="ECO:0007669"/>
    <property type="project" value="UniProtKB-KW"/>
</dbReference>
<feature type="binding site" evidence="14">
    <location>
        <position position="720"/>
    </location>
    <ligand>
        <name>Mg(2+)</name>
        <dbReference type="ChEBI" id="CHEBI:18420"/>
    </ligand>
</feature>
<evidence type="ECO:0000256" key="15">
    <source>
        <dbReference type="SAM" id="MobiDB-lite"/>
    </source>
</evidence>
<evidence type="ECO:0000256" key="7">
    <source>
        <dbReference type="ARBA" id="ARBA00022741"/>
    </source>
</evidence>
<dbReference type="InterPro" id="IPR040707">
    <property type="entry name" value="FGAR-AT_N"/>
</dbReference>
<dbReference type="InterPro" id="IPR010918">
    <property type="entry name" value="PurM-like_C_dom"/>
</dbReference>
<comment type="subcellular location">
    <subcellularLocation>
        <location evidence="1 14">Cytoplasm</location>
    </subcellularLocation>
</comment>
<dbReference type="PANTHER" id="PTHR10099">
    <property type="entry name" value="PHOSPHORIBOSYLFORMYLGLYCINAMIDINE SYNTHASE"/>
    <property type="match status" value="1"/>
</dbReference>
<evidence type="ECO:0000256" key="10">
    <source>
        <dbReference type="ARBA" id="ARBA00022842"/>
    </source>
</evidence>
<dbReference type="InterPro" id="IPR029062">
    <property type="entry name" value="Class_I_gatase-like"/>
</dbReference>
<evidence type="ECO:0000256" key="12">
    <source>
        <dbReference type="ARBA" id="ARBA00052585"/>
    </source>
</evidence>
<feature type="active site" evidence="14">
    <location>
        <position position="1265"/>
    </location>
</feature>
<dbReference type="Pfam" id="PF02769">
    <property type="entry name" value="AIRS_C"/>
    <property type="match status" value="2"/>
</dbReference>
<comment type="catalytic activity">
    <reaction evidence="12 14">
        <text>N(2)-formyl-N(1)-(5-phospho-beta-D-ribosyl)glycinamide + L-glutamine + ATP + H2O = 2-formamido-N(1)-(5-O-phospho-beta-D-ribosyl)acetamidine + L-glutamate + ADP + phosphate + H(+)</text>
        <dbReference type="Rhea" id="RHEA:17129"/>
        <dbReference type="ChEBI" id="CHEBI:15377"/>
        <dbReference type="ChEBI" id="CHEBI:15378"/>
        <dbReference type="ChEBI" id="CHEBI:29985"/>
        <dbReference type="ChEBI" id="CHEBI:30616"/>
        <dbReference type="ChEBI" id="CHEBI:43474"/>
        <dbReference type="ChEBI" id="CHEBI:58359"/>
        <dbReference type="ChEBI" id="CHEBI:147286"/>
        <dbReference type="ChEBI" id="CHEBI:147287"/>
        <dbReference type="ChEBI" id="CHEBI:456216"/>
        <dbReference type="EC" id="6.3.5.3"/>
    </reaction>
</comment>
<dbReference type="Proteomes" id="UP000064137">
    <property type="component" value="Chromosome"/>
</dbReference>
<evidence type="ECO:0000259" key="18">
    <source>
        <dbReference type="Pfam" id="PF18076"/>
    </source>
</evidence>
<dbReference type="InterPro" id="IPR055181">
    <property type="entry name" value="FGAR-AT_PurM_N-like"/>
</dbReference>
<feature type="binding site" evidence="14">
    <location>
        <position position="886"/>
    </location>
    <ligand>
        <name>ATP</name>
        <dbReference type="ChEBI" id="CHEBI:30616"/>
    </ligand>
</feature>
<dbReference type="FunFam" id="3.30.1330.10:FF:000005">
    <property type="entry name" value="Phosphoribosylformylglycinamidine synthase"/>
    <property type="match status" value="1"/>
</dbReference>
<evidence type="ECO:0000256" key="8">
    <source>
        <dbReference type="ARBA" id="ARBA00022755"/>
    </source>
</evidence>
<dbReference type="SUPFAM" id="SSF82697">
    <property type="entry name" value="PurS-like"/>
    <property type="match status" value="1"/>
</dbReference>
<accession>A0A0U4WNH0</accession>
<dbReference type="Gene3D" id="1.10.8.750">
    <property type="entry name" value="Phosphoribosylformylglycinamidine synthase, linker domain"/>
    <property type="match status" value="1"/>
</dbReference>
<feature type="domain" description="FGAR-AT PurM N-terminal-like" evidence="19">
    <location>
        <begin position="646"/>
        <end position="805"/>
    </location>
</feature>
<dbReference type="PROSITE" id="PS51273">
    <property type="entry name" value="GATASE_TYPE_1"/>
    <property type="match status" value="1"/>
</dbReference>
<evidence type="ECO:0000256" key="3">
    <source>
        <dbReference type="ARBA" id="ARBA00008608"/>
    </source>
</evidence>
<feature type="binding site" evidence="14">
    <location>
        <position position="677"/>
    </location>
    <ligand>
        <name>Mg(2+)</name>
        <dbReference type="ChEBI" id="CHEBI:18420"/>
    </ligand>
</feature>
<dbReference type="SUPFAM" id="SSF56042">
    <property type="entry name" value="PurM C-terminal domain-like"/>
    <property type="match status" value="2"/>
</dbReference>
<evidence type="ECO:0000259" key="19">
    <source>
        <dbReference type="Pfam" id="PF22689"/>
    </source>
</evidence>
<dbReference type="SUPFAM" id="SSF55326">
    <property type="entry name" value="PurM N-terminal domain-like"/>
    <property type="match status" value="2"/>
</dbReference>
<dbReference type="EMBL" id="CP013987">
    <property type="protein sequence ID" value="ALZ83597.1"/>
    <property type="molecule type" value="Genomic_DNA"/>
</dbReference>
<gene>
    <name evidence="14" type="primary">purL</name>
    <name evidence="20" type="ORF">APT59_05025</name>
</gene>
<dbReference type="GO" id="GO:0005524">
    <property type="term" value="F:ATP binding"/>
    <property type="evidence" value="ECO:0007669"/>
    <property type="project" value="UniProtKB-UniRule"/>
</dbReference>
<dbReference type="OrthoDB" id="9804441at2"/>
<dbReference type="InterPro" id="IPR041609">
    <property type="entry name" value="PurL_linker"/>
</dbReference>
<dbReference type="RefSeq" id="WP_059313849.1">
    <property type="nucleotide sequence ID" value="NZ_CP013987.1"/>
</dbReference>
<dbReference type="FunFam" id="3.30.1330.10:FF:000002">
    <property type="entry name" value="Phosphoribosylformylglycinamidine synthase"/>
    <property type="match status" value="1"/>
</dbReference>
<dbReference type="PANTHER" id="PTHR10099:SF1">
    <property type="entry name" value="PHOSPHORIBOSYLFORMYLGLYCINAMIDINE SYNTHASE"/>
    <property type="match status" value="1"/>
</dbReference>
<evidence type="ECO:0000259" key="16">
    <source>
        <dbReference type="Pfam" id="PF02769"/>
    </source>
</evidence>
<dbReference type="InterPro" id="IPR036676">
    <property type="entry name" value="PurM-like_C_sf"/>
</dbReference>
<dbReference type="EC" id="6.3.5.3" evidence="14"/>
<dbReference type="NCBIfam" id="TIGR01735">
    <property type="entry name" value="FGAM_synt"/>
    <property type="match status" value="1"/>
</dbReference>
<evidence type="ECO:0000256" key="5">
    <source>
        <dbReference type="ARBA" id="ARBA00022598"/>
    </source>
</evidence>
<dbReference type="GO" id="GO:0006189">
    <property type="term" value="P:'de novo' IMP biosynthetic process"/>
    <property type="evidence" value="ECO:0007669"/>
    <property type="project" value="UniProtKB-UniRule"/>
</dbReference>
<keyword evidence="4 14" id="KW-0963">Cytoplasm</keyword>
<dbReference type="SMART" id="SM01211">
    <property type="entry name" value="GATase_5"/>
    <property type="match status" value="1"/>
</dbReference>
<dbReference type="InterPro" id="IPR036921">
    <property type="entry name" value="PurM-like_N_sf"/>
</dbReference>
<dbReference type="SUPFAM" id="SSF109736">
    <property type="entry name" value="FGAM synthase PurL, linker domain"/>
    <property type="match status" value="1"/>
</dbReference>
<evidence type="ECO:0000259" key="17">
    <source>
        <dbReference type="Pfam" id="PF18072"/>
    </source>
</evidence>
<feature type="binding site" evidence="14">
    <location>
        <position position="676"/>
    </location>
    <ligand>
        <name>ATP</name>
        <dbReference type="ChEBI" id="CHEBI:30616"/>
    </ligand>
</feature>
<keyword evidence="7 14" id="KW-0547">Nucleotide-binding</keyword>
<dbReference type="Pfam" id="PF13507">
    <property type="entry name" value="GATase_5"/>
    <property type="match status" value="1"/>
</dbReference>
<comment type="function">
    <text evidence="13 14">Phosphoribosylformylglycinamidine synthase involved in the purines biosynthetic pathway. Catalyzes the ATP-dependent conversion of formylglycinamide ribonucleotide (FGAR) and glutamine to yield formylglycinamidine ribonucleotide (FGAM) and glutamate.</text>
</comment>
<comment type="similarity">
    <text evidence="3 14">In the N-terminal section; belongs to the FGAMS family.</text>
</comment>
<feature type="domain" description="Phosphoribosylformylglycinamidine synthase N-terminal" evidence="18">
    <location>
        <begin position="35"/>
        <end position="148"/>
    </location>
</feature>
<feature type="domain" description="PurM-like C-terminal" evidence="16">
    <location>
        <begin position="836"/>
        <end position="968"/>
    </location>
</feature>
<keyword evidence="10 14" id="KW-0460">Magnesium</keyword>
<keyword evidence="9 14" id="KW-0067">ATP-binding</keyword>
<sequence>MLILRGAPALSSFRHGKLLDQLTRLVPGVSGLYAEFVHFAEVAGTLSAEEEGILGRLLQYGPSVPQQEPSGALFLIVPRLGTISPWSSKATDIAHNCGLAQIERLERGVAYYVAGELDAAAHEQLAAALHDRMTQRVLPTLDAAADIFSHAAPKPLTAVDVLGGGHAALEQANLELGLALAEDEIDYLVKSFTALGRNPHDIELMMFAQANSEHCRHKIFNASWDLDGESQEKSLFGMIKNTYEMNRTGVLSAYKDNAAVMEGFTAGRFYPDADSREYGAHSQPVHILMKVETHNHPTAIAPFPGASTGSGGEIRDEGATGRGSKPKAGLTGFTVSNLNIPGFEQPWEQPYGKPERIVTPLDIMIEGPLGGAAFNNEFGRPALAGYFRTFEQQVETPRGPEVRGYHKPIMLAGGLGNIRADHVQKGDISVGGKLIVLGGPAMLIGLGGGAASSMSTGASSADLDFASVQRENPEMERRCQEVIDRCWQLGENNPITFIHDVGAGGLSNAFPELVNDAGRGGRFELRNVPNDEPGMSPLEIWCNESQERYVLSVDAENFETFKAICERERCPFAVVGEATEERQLTVADSHFGNNAVDMPLDVLLGKPPRMHRSATREAELGDAFDGAGLDLTESVERVLRHPAVASKSFLITIGDRTITGLVARDQMVGPWQVPVADCAVTATSFDVHTGEAMAMGERTPLALLDAPASGRMAIGETITNLAAARIEKLGDIKLSANWMAAAGHPGEDARLYETVKAVGMELCPELGITIPVGKDSMSMKTRWQDGGEDKSVTAPLSLVITGFAPVQDIRRTLTPQLRLDKGQTDLILIDLGRGQNRLGGSILAQTHGKLGQQAPDVDEAEDLKAFFAVIQGLNQDGLLLAYHDRSDGGLITTVVEMAFAGHCGLALRLDALAADRDELTRALFAEELGAVIQVPQDFTHEVLAQFSAAGLEDCVAVIGNPVNGYEINIHYHDEHLYRAERRMLQRVWSETSFQIQRLRDNADCAQQEFDALLEEDHPGLSAKLAYDPNEDICAPYIKKGVRPQVAILREQGVNGQVEMGAAFDRAGFAAIDVHMSDILSGRIDLADFKGVVACGGFSYGDVLGAGGGWAKSILFNARARDGFQQFFERTDTFTLGVCNGCQMVANLRELVPGSEFWPRFVRNRSEQFEARVAMVQVQDSPSLFLAGMAGSRLPIAIAHGEGFAEYPNQQALVAADVSGTVALRYVDGHSKVTEAYPANPNGSPLGITGLSSQDGRVLLMMPHPERCFRAVQNSWIPADWQGEDGGWMRLFRNARVWVD</sequence>
<name>A0A0U4WNH0_9PSED</name>
<dbReference type="GO" id="GO:0005737">
    <property type="term" value="C:cytoplasm"/>
    <property type="evidence" value="ECO:0007669"/>
    <property type="project" value="UniProtKB-SubCell"/>
</dbReference>
<dbReference type="SUPFAM" id="SSF52317">
    <property type="entry name" value="Class I glutamine amidotransferase-like"/>
    <property type="match status" value="1"/>
</dbReference>
<evidence type="ECO:0000313" key="20">
    <source>
        <dbReference type="EMBL" id="ALZ83597.1"/>
    </source>
</evidence>
<feature type="binding site" evidence="14">
    <location>
        <begin position="305"/>
        <end position="316"/>
    </location>
    <ligand>
        <name>ATP</name>
        <dbReference type="ChEBI" id="CHEBI:30616"/>
    </ligand>
</feature>
<feature type="active site" evidence="14">
    <location>
        <position position="1263"/>
    </location>
</feature>
<proteinExistence type="inferred from homology"/>
<dbReference type="CDD" id="cd01740">
    <property type="entry name" value="GATase1_FGAR_AT"/>
    <property type="match status" value="1"/>
</dbReference>
<dbReference type="KEGG" id="por:APT59_05025"/>
<dbReference type="Gene3D" id="3.30.1330.10">
    <property type="entry name" value="PurM-like, N-terminal domain"/>
    <property type="match status" value="2"/>
</dbReference>
<keyword evidence="8 14" id="KW-0658">Purine biosynthesis</keyword>
<dbReference type="GO" id="GO:0004642">
    <property type="term" value="F:phosphoribosylformylglycinamidine synthase activity"/>
    <property type="evidence" value="ECO:0007669"/>
    <property type="project" value="UniProtKB-UniRule"/>
</dbReference>
<dbReference type="InterPro" id="IPR010073">
    <property type="entry name" value="PurL_large"/>
</dbReference>
<dbReference type="FunFam" id="3.40.50.880:FF:000008">
    <property type="entry name" value="Phosphoribosylformylglycinamidine synthase"/>
    <property type="match status" value="1"/>
</dbReference>
<dbReference type="CDD" id="cd02203">
    <property type="entry name" value="PurL_repeat1"/>
    <property type="match status" value="1"/>
</dbReference>
<dbReference type="Pfam" id="PF22689">
    <property type="entry name" value="FGAR-AT_PurM_N-like"/>
    <property type="match status" value="1"/>
</dbReference>
<reference evidence="20 21" key="1">
    <citation type="submission" date="2016-01" db="EMBL/GenBank/DDBJ databases">
        <title>Annotation of Pseudomonas oryzihabitans USDA-ARS-USMARC-56511.</title>
        <authorList>
            <person name="Harhay G.P."/>
            <person name="Harhay D.M."/>
            <person name="Smith T.P.L."/>
            <person name="Bono J.L."/>
            <person name="Heaton M.P."/>
            <person name="Clawson M.L."/>
            <person name="Chitko-Mckown C.G."/>
            <person name="Capik S.F."/>
            <person name="DeDonder K.D."/>
            <person name="Apley M.D."/>
            <person name="Lubbers B.V."/>
            <person name="White B.J."/>
            <person name="Larson R.L."/>
        </authorList>
    </citation>
    <scope>NUCLEOTIDE SEQUENCE [LARGE SCALE GENOMIC DNA]</scope>
    <source>
        <strain evidence="20 21">USDA-ARS-USMARC-56511</strain>
    </source>
</reference>
<evidence type="ECO:0000313" key="21">
    <source>
        <dbReference type="Proteomes" id="UP000064137"/>
    </source>
</evidence>
<keyword evidence="5 14" id="KW-0436">Ligase</keyword>
<feature type="active site" description="Nucleophile" evidence="14">
    <location>
        <position position="1138"/>
    </location>
</feature>